<proteinExistence type="predicted"/>
<dbReference type="EMBL" id="MK072170">
    <property type="protein sequence ID" value="AYV79692.1"/>
    <property type="molecule type" value="Genomic_DNA"/>
</dbReference>
<organism evidence="1">
    <name type="scientific">Faunusvirus sp</name>
    <dbReference type="NCBI Taxonomy" id="2487766"/>
    <lineage>
        <taxon>Viruses</taxon>
        <taxon>Varidnaviria</taxon>
        <taxon>Bamfordvirae</taxon>
        <taxon>Nucleocytoviricota</taxon>
        <taxon>Megaviricetes</taxon>
        <taxon>Imitervirales</taxon>
        <taxon>Mimiviridae</taxon>
    </lineage>
</organism>
<reference evidence="1" key="1">
    <citation type="submission" date="2018-10" db="EMBL/GenBank/DDBJ databases">
        <title>Hidden diversity of soil giant viruses.</title>
        <authorList>
            <person name="Schulz F."/>
            <person name="Alteio L."/>
            <person name="Goudeau D."/>
            <person name="Ryan E.M."/>
            <person name="Malmstrom R.R."/>
            <person name="Blanchard J."/>
            <person name="Woyke T."/>
        </authorList>
    </citation>
    <scope>NUCLEOTIDE SEQUENCE</scope>
    <source>
        <strain evidence="1">FNV1</strain>
    </source>
</reference>
<evidence type="ECO:0000313" key="1">
    <source>
        <dbReference type="EMBL" id="AYV79692.1"/>
    </source>
</evidence>
<name>A0A3G4ZXS2_9VIRU</name>
<feature type="non-terminal residue" evidence="1">
    <location>
        <position position="1"/>
    </location>
</feature>
<gene>
    <name evidence="1" type="ORF">Faunusvirus39_1</name>
</gene>
<sequence>KRNSTLKIVFDCYAIWLKDNSLGLYLKPILIDQTVISKSVPKSVTFKTDIAPIKHTNNDSIMIKSIANSAIDKNTESCIESEAIDLQSIFEELNIGEFEFHLPKYIEIIDNSIEVDDDEN</sequence>
<protein>
    <submittedName>
        <fullName evidence="1">Uncharacterized protein</fullName>
    </submittedName>
</protein>
<accession>A0A3G4ZXS2</accession>